<dbReference type="AlphaFoldDB" id="A0A1H6TRW4"/>
<keyword evidence="2" id="KW-1185">Reference proteome</keyword>
<accession>A0A1H6TRW4</accession>
<evidence type="ECO:0008006" key="3">
    <source>
        <dbReference type="Google" id="ProtNLM"/>
    </source>
</evidence>
<organism evidence="1 2">
    <name type="scientific">Sharpea azabuensis</name>
    <dbReference type="NCBI Taxonomy" id="322505"/>
    <lineage>
        <taxon>Bacteria</taxon>
        <taxon>Bacillati</taxon>
        <taxon>Bacillota</taxon>
        <taxon>Erysipelotrichia</taxon>
        <taxon>Erysipelotrichales</taxon>
        <taxon>Coprobacillaceae</taxon>
        <taxon>Sharpea</taxon>
    </lineage>
</organism>
<dbReference type="SUPFAM" id="SSF51445">
    <property type="entry name" value="(Trans)glycosidases"/>
    <property type="match status" value="1"/>
</dbReference>
<dbReference type="EMBL" id="FNYK01000025">
    <property type="protein sequence ID" value="SEI80934.1"/>
    <property type="molecule type" value="Genomic_DNA"/>
</dbReference>
<proteinExistence type="predicted"/>
<name>A0A1H6TRW4_9FIRM</name>
<dbReference type="OrthoDB" id="3035559at2"/>
<dbReference type="Proteomes" id="UP000183028">
    <property type="component" value="Unassembled WGS sequence"/>
</dbReference>
<evidence type="ECO:0000313" key="1">
    <source>
        <dbReference type="EMBL" id="SEI80934.1"/>
    </source>
</evidence>
<dbReference type="RefSeq" id="WP_074732121.1">
    <property type="nucleotide sequence ID" value="NZ_FNYK01000025.1"/>
</dbReference>
<dbReference type="STRING" id="322505.SAMN04487836_11036"/>
<reference evidence="2" key="1">
    <citation type="submission" date="2016-10" db="EMBL/GenBank/DDBJ databases">
        <authorList>
            <person name="Varghese N."/>
        </authorList>
    </citation>
    <scope>NUCLEOTIDE SEQUENCE [LARGE SCALE GENOMIC DNA]</scope>
    <source>
        <strain evidence="2">DSM 20406</strain>
    </source>
</reference>
<dbReference type="InterPro" id="IPR017853">
    <property type="entry name" value="GH"/>
</dbReference>
<gene>
    <name evidence="1" type="ORF">SAMN04487834_102532</name>
</gene>
<evidence type="ECO:0000313" key="2">
    <source>
        <dbReference type="Proteomes" id="UP000183028"/>
    </source>
</evidence>
<sequence length="258" mass="30113">MKRFLLTLTLCALVLSGCSKKKTENFALLTGMNKTQVEHIQKHYTTLIVKGTFTKDTTTTIKKHTTTLYGQINMTANKNQNYQNSNITHKNTTYANITLDAWQKHIKDQINTMKTNGYDGLYVRGFNLYEYSNKDTNTYNVMMHFLDYAHKLDMKVIIQDGHIFIDDFMKNKENKTLISGVLREDVYTKYNKKNRTLGQDKIISDEKKAFLDRVVDYGMKAYVVEYTKASDWKAVIEHDAKKRGYNYVIIKHHNKTKD</sequence>
<dbReference type="PROSITE" id="PS51257">
    <property type="entry name" value="PROKAR_LIPOPROTEIN"/>
    <property type="match status" value="1"/>
</dbReference>
<dbReference type="InterPro" id="IPR013785">
    <property type="entry name" value="Aldolase_TIM"/>
</dbReference>
<protein>
    <recommendedName>
        <fullName evidence="3">Glycoside-hydrolase family GH114 TIM-barrel domain-containing protein</fullName>
    </recommendedName>
</protein>
<dbReference type="Gene3D" id="3.20.20.70">
    <property type="entry name" value="Aldolase class I"/>
    <property type="match status" value="1"/>
</dbReference>
<dbReference type="eggNOG" id="COG3868">
    <property type="taxonomic scope" value="Bacteria"/>
</dbReference>